<gene>
    <name evidence="2" type="ORF">SGFS_073300</name>
</gene>
<accession>A0ABM7FG47</accession>
<reference evidence="2 3" key="1">
    <citation type="journal article" date="2010" name="ChemBioChem">
        <title>Cloning and characterization of the biosynthetic gene cluster of 16-membered macrolide antibiotic FD-891: involvement of a dual functional cytochrome P450 monooxygenase catalyzing epoxidation and hydroxylation.</title>
        <authorList>
            <person name="Kudo F."/>
            <person name="Motegi A."/>
            <person name="Mizoue K."/>
            <person name="Eguchi T."/>
        </authorList>
    </citation>
    <scope>NUCLEOTIDE SEQUENCE [LARGE SCALE GENOMIC DNA]</scope>
    <source>
        <strain evidence="2 3">A-8890</strain>
    </source>
</reference>
<feature type="region of interest" description="Disordered" evidence="1">
    <location>
        <begin position="1"/>
        <end position="46"/>
    </location>
</feature>
<dbReference type="Proteomes" id="UP001321542">
    <property type="component" value="Chromosome"/>
</dbReference>
<evidence type="ECO:0000313" key="3">
    <source>
        <dbReference type="Proteomes" id="UP001321542"/>
    </source>
</evidence>
<feature type="compositionally biased region" description="Low complexity" evidence="1">
    <location>
        <begin position="7"/>
        <end position="29"/>
    </location>
</feature>
<dbReference type="EMBL" id="AP018448">
    <property type="protein sequence ID" value="BBC36036.1"/>
    <property type="molecule type" value="Genomic_DNA"/>
</dbReference>
<sequence length="116" mass="12283">MIHSSITSTANAPSPSPAASAPPSNPATSPDDRRPRENLADNGGTTEAEALEMYEGREKPEAVEAFEPSESVACVTLAMLPTTRSFPAQRRKCARVAQDVLMCLSVRGAVTRGAIR</sequence>
<proteinExistence type="predicted"/>
<evidence type="ECO:0000313" key="2">
    <source>
        <dbReference type="EMBL" id="BBC36036.1"/>
    </source>
</evidence>
<keyword evidence="3" id="KW-1185">Reference proteome</keyword>
<reference evidence="2 3" key="2">
    <citation type="journal article" date="2023" name="ChemBioChem">
        <title>Acyltransferase Domain Exchange between Two Independent Type I Polyketide Synthases in the Same Producer Strain of Macrolide Antibiotics.</title>
        <authorList>
            <person name="Kudo F."/>
            <person name="Kishikawa K."/>
            <person name="Tsuboi K."/>
            <person name="Kido T."/>
            <person name="Usui T."/>
            <person name="Hashimoto J."/>
            <person name="Shin-Ya K."/>
            <person name="Miyanaga A."/>
            <person name="Eguchi T."/>
        </authorList>
    </citation>
    <scope>NUCLEOTIDE SEQUENCE [LARGE SCALE GENOMIC DNA]</scope>
    <source>
        <strain evidence="2 3">A-8890</strain>
    </source>
</reference>
<protein>
    <submittedName>
        <fullName evidence="2">Uncharacterized protein</fullName>
    </submittedName>
</protein>
<evidence type="ECO:0000256" key="1">
    <source>
        <dbReference type="SAM" id="MobiDB-lite"/>
    </source>
</evidence>
<feature type="compositionally biased region" description="Basic and acidic residues" evidence="1">
    <location>
        <begin position="30"/>
        <end position="39"/>
    </location>
</feature>
<name>A0ABM7FG47_9ACTN</name>
<organism evidence="2 3">
    <name type="scientific">Streptomyces graminofaciens</name>
    <dbReference type="NCBI Taxonomy" id="68212"/>
    <lineage>
        <taxon>Bacteria</taxon>
        <taxon>Bacillati</taxon>
        <taxon>Actinomycetota</taxon>
        <taxon>Actinomycetes</taxon>
        <taxon>Kitasatosporales</taxon>
        <taxon>Streptomycetaceae</taxon>
        <taxon>Streptomyces</taxon>
    </lineage>
</organism>